<sequence length="268" mass="28972">MSGDPSIGFYPPLSLDGSRILLSNDDGVNAPGIKVLHKIAKSLSKDVWVCAPEVEQSGAGHSLTLRRPLRIHKHGLKRYAVDGTPTDSVLLGIRELLKDKKQPTLLLSGVNRGANLAEDVHYSGTVAAAMEGTLLGVPSVALSQMVRRGVDPNWAVAETFAPDIIRKLLTIQWSQGVLMNINFPDCDPAEVKGVRFARQGSRKIGEQLGKRVDMRGEPYYWIGPISEDLHYPEGTDVGLIADGYVTITPLQVDLTDGPTAKSLAKVFG</sequence>
<evidence type="ECO:0000256" key="1">
    <source>
        <dbReference type="ARBA" id="ARBA00000815"/>
    </source>
</evidence>
<dbReference type="PANTHER" id="PTHR30457:SF12">
    <property type="entry name" value="5'_3'-NUCLEOTIDASE SURE"/>
    <property type="match status" value="1"/>
</dbReference>
<comment type="cofactor">
    <cofactor evidence="7">
        <name>a divalent metal cation</name>
        <dbReference type="ChEBI" id="CHEBI:60240"/>
    </cofactor>
    <text evidence="7">Binds 1 divalent metal cation per subunit.</text>
</comment>
<dbReference type="Pfam" id="PF01975">
    <property type="entry name" value="SurE"/>
    <property type="match status" value="1"/>
</dbReference>
<comment type="function">
    <text evidence="7">Nucleotidase that shows phosphatase activity on nucleoside 5'-monophosphates.</text>
</comment>
<dbReference type="NCBIfam" id="TIGR00087">
    <property type="entry name" value="surE"/>
    <property type="match status" value="1"/>
</dbReference>
<dbReference type="InterPro" id="IPR030048">
    <property type="entry name" value="SurE"/>
</dbReference>
<feature type="domain" description="Survival protein SurE-like phosphatase/nucleotidase" evidence="8">
    <location>
        <begin position="20"/>
        <end position="204"/>
    </location>
</feature>
<dbReference type="SUPFAM" id="SSF64167">
    <property type="entry name" value="SurE-like"/>
    <property type="match status" value="1"/>
</dbReference>
<reference evidence="10" key="1">
    <citation type="journal article" date="2019" name="Int. J. Syst. Evol. Microbiol.">
        <title>The Global Catalogue of Microorganisms (GCM) 10K type strain sequencing project: providing services to taxonomists for standard genome sequencing and annotation.</title>
        <authorList>
            <consortium name="The Broad Institute Genomics Platform"/>
            <consortium name="The Broad Institute Genome Sequencing Center for Infectious Disease"/>
            <person name="Wu L."/>
            <person name="Ma J."/>
        </authorList>
    </citation>
    <scope>NUCLEOTIDE SEQUENCE [LARGE SCALE GENOMIC DNA]</scope>
    <source>
        <strain evidence="10">CGMCC 1.19062</strain>
    </source>
</reference>
<dbReference type="EC" id="3.1.3.5" evidence="7"/>
<gene>
    <name evidence="7 9" type="primary">surE</name>
    <name evidence="9" type="ORF">ACFSM5_06925</name>
</gene>
<proteinExistence type="inferred from homology"/>
<evidence type="ECO:0000256" key="5">
    <source>
        <dbReference type="ARBA" id="ARBA00022741"/>
    </source>
</evidence>
<comment type="subcellular location">
    <subcellularLocation>
        <location evidence="7">Cytoplasm</location>
    </subcellularLocation>
</comment>
<evidence type="ECO:0000256" key="6">
    <source>
        <dbReference type="ARBA" id="ARBA00022801"/>
    </source>
</evidence>
<protein>
    <recommendedName>
        <fullName evidence="7">5'-nucleotidase SurE</fullName>
        <ecNumber evidence="7">3.1.3.5</ecNumber>
    </recommendedName>
    <alternativeName>
        <fullName evidence="7">Nucleoside 5'-monophosphate phosphohydrolase</fullName>
    </alternativeName>
</protein>
<evidence type="ECO:0000256" key="4">
    <source>
        <dbReference type="ARBA" id="ARBA00022723"/>
    </source>
</evidence>
<dbReference type="RefSeq" id="WP_379875573.1">
    <property type="nucleotide sequence ID" value="NZ_JBHUIP010000004.1"/>
</dbReference>
<keyword evidence="6 7" id="KW-0378">Hydrolase</keyword>
<keyword evidence="4 7" id="KW-0479">Metal-binding</keyword>
<feature type="binding site" evidence="7">
    <location>
        <position position="111"/>
    </location>
    <ligand>
        <name>a divalent metal cation</name>
        <dbReference type="ChEBI" id="CHEBI:60240"/>
    </ligand>
</feature>
<feature type="binding site" evidence="7">
    <location>
        <position position="25"/>
    </location>
    <ligand>
        <name>a divalent metal cation</name>
        <dbReference type="ChEBI" id="CHEBI:60240"/>
    </ligand>
</feature>
<dbReference type="Gene3D" id="3.40.1210.10">
    <property type="entry name" value="Survival protein SurE-like phosphatase/nucleotidase"/>
    <property type="match status" value="1"/>
</dbReference>
<dbReference type="GO" id="GO:0008254">
    <property type="term" value="F:3'-nucleotidase activity"/>
    <property type="evidence" value="ECO:0007669"/>
    <property type="project" value="UniProtKB-EC"/>
</dbReference>
<keyword evidence="3 7" id="KW-0963">Cytoplasm</keyword>
<evidence type="ECO:0000256" key="2">
    <source>
        <dbReference type="ARBA" id="ARBA00011062"/>
    </source>
</evidence>
<keyword evidence="5 7" id="KW-0547">Nucleotide-binding</keyword>
<accession>A0ABW5DTN1</accession>
<dbReference type="EMBL" id="JBHUIP010000004">
    <property type="protein sequence ID" value="MFD2262615.1"/>
    <property type="molecule type" value="Genomic_DNA"/>
</dbReference>
<comment type="similarity">
    <text evidence="2 7">Belongs to the SurE nucleotidase family.</text>
</comment>
<dbReference type="NCBIfam" id="NF001490">
    <property type="entry name" value="PRK00346.1-4"/>
    <property type="match status" value="1"/>
</dbReference>
<comment type="catalytic activity">
    <reaction evidence="1 7">
        <text>a ribonucleoside 5'-phosphate + H2O = a ribonucleoside + phosphate</text>
        <dbReference type="Rhea" id="RHEA:12484"/>
        <dbReference type="ChEBI" id="CHEBI:15377"/>
        <dbReference type="ChEBI" id="CHEBI:18254"/>
        <dbReference type="ChEBI" id="CHEBI:43474"/>
        <dbReference type="ChEBI" id="CHEBI:58043"/>
        <dbReference type="EC" id="3.1.3.5"/>
    </reaction>
</comment>
<dbReference type="InterPro" id="IPR002828">
    <property type="entry name" value="SurE-like_Pase/nucleotidase"/>
</dbReference>
<evidence type="ECO:0000256" key="7">
    <source>
        <dbReference type="HAMAP-Rule" id="MF_00060"/>
    </source>
</evidence>
<feature type="binding site" evidence="7">
    <location>
        <position position="26"/>
    </location>
    <ligand>
        <name>a divalent metal cation</name>
        <dbReference type="ChEBI" id="CHEBI:60240"/>
    </ligand>
</feature>
<dbReference type="PANTHER" id="PTHR30457">
    <property type="entry name" value="5'-NUCLEOTIDASE SURE"/>
    <property type="match status" value="1"/>
</dbReference>
<evidence type="ECO:0000313" key="10">
    <source>
        <dbReference type="Proteomes" id="UP001597295"/>
    </source>
</evidence>
<name>A0ABW5DTN1_9PROT</name>
<keyword evidence="10" id="KW-1185">Reference proteome</keyword>
<evidence type="ECO:0000313" key="9">
    <source>
        <dbReference type="EMBL" id="MFD2262615.1"/>
    </source>
</evidence>
<evidence type="ECO:0000256" key="3">
    <source>
        <dbReference type="ARBA" id="ARBA00022490"/>
    </source>
</evidence>
<dbReference type="Proteomes" id="UP001597295">
    <property type="component" value="Unassembled WGS sequence"/>
</dbReference>
<dbReference type="InterPro" id="IPR036523">
    <property type="entry name" value="SurE-like_sf"/>
</dbReference>
<evidence type="ECO:0000259" key="8">
    <source>
        <dbReference type="Pfam" id="PF01975"/>
    </source>
</evidence>
<dbReference type="HAMAP" id="MF_00060">
    <property type="entry name" value="SurE"/>
    <property type="match status" value="1"/>
</dbReference>
<organism evidence="9 10">
    <name type="scientific">Lacibacterium aquatile</name>
    <dbReference type="NCBI Taxonomy" id="1168082"/>
    <lineage>
        <taxon>Bacteria</taxon>
        <taxon>Pseudomonadati</taxon>
        <taxon>Pseudomonadota</taxon>
        <taxon>Alphaproteobacteria</taxon>
        <taxon>Rhodospirillales</taxon>
        <taxon>Rhodospirillaceae</taxon>
    </lineage>
</organism>
<feature type="binding site" evidence="7">
    <location>
        <position position="57"/>
    </location>
    <ligand>
        <name>a divalent metal cation</name>
        <dbReference type="ChEBI" id="CHEBI:60240"/>
    </ligand>
</feature>
<comment type="caution">
    <text evidence="9">The sequence shown here is derived from an EMBL/GenBank/DDBJ whole genome shotgun (WGS) entry which is preliminary data.</text>
</comment>